<dbReference type="EMBL" id="JAEAOA010001522">
    <property type="protein sequence ID" value="KAK3583491.1"/>
    <property type="molecule type" value="Genomic_DNA"/>
</dbReference>
<dbReference type="GO" id="GO:0003676">
    <property type="term" value="F:nucleic acid binding"/>
    <property type="evidence" value="ECO:0007669"/>
    <property type="project" value="InterPro"/>
</dbReference>
<reference evidence="1" key="3">
    <citation type="submission" date="2023-05" db="EMBL/GenBank/DDBJ databases">
        <authorList>
            <person name="Smith C.H."/>
        </authorList>
    </citation>
    <scope>NUCLEOTIDE SEQUENCE</scope>
    <source>
        <strain evidence="1">CHS0354</strain>
        <tissue evidence="1">Mantle</tissue>
    </source>
</reference>
<keyword evidence="2" id="KW-1185">Reference proteome</keyword>
<organism evidence="1 2">
    <name type="scientific">Potamilus streckersoni</name>
    <dbReference type="NCBI Taxonomy" id="2493646"/>
    <lineage>
        <taxon>Eukaryota</taxon>
        <taxon>Metazoa</taxon>
        <taxon>Spiralia</taxon>
        <taxon>Lophotrochozoa</taxon>
        <taxon>Mollusca</taxon>
        <taxon>Bivalvia</taxon>
        <taxon>Autobranchia</taxon>
        <taxon>Heteroconchia</taxon>
        <taxon>Palaeoheterodonta</taxon>
        <taxon>Unionida</taxon>
        <taxon>Unionoidea</taxon>
        <taxon>Unionidae</taxon>
        <taxon>Ambleminae</taxon>
        <taxon>Lampsilini</taxon>
        <taxon>Potamilus</taxon>
    </lineage>
</organism>
<dbReference type="Gene3D" id="3.30.420.10">
    <property type="entry name" value="Ribonuclease H-like superfamily/Ribonuclease H"/>
    <property type="match status" value="1"/>
</dbReference>
<accession>A0AAE0S178</accession>
<reference evidence="1" key="2">
    <citation type="journal article" date="2021" name="Genome Biol. Evol.">
        <title>Developing a high-quality reference genome for a parasitic bivalve with doubly uniparental inheritance (Bivalvia: Unionida).</title>
        <authorList>
            <person name="Smith C.H."/>
        </authorList>
    </citation>
    <scope>NUCLEOTIDE SEQUENCE</scope>
    <source>
        <strain evidence="1">CHS0354</strain>
        <tissue evidence="1">Mantle</tissue>
    </source>
</reference>
<evidence type="ECO:0000313" key="2">
    <source>
        <dbReference type="Proteomes" id="UP001195483"/>
    </source>
</evidence>
<comment type="caution">
    <text evidence="1">The sequence shown here is derived from an EMBL/GenBank/DDBJ whole genome shotgun (WGS) entry which is preliminary data.</text>
</comment>
<proteinExistence type="predicted"/>
<reference evidence="1" key="1">
    <citation type="journal article" date="2021" name="Genome Biol. Evol.">
        <title>A High-Quality Reference Genome for a Parasitic Bivalve with Doubly Uniparental Inheritance (Bivalvia: Unionida).</title>
        <authorList>
            <person name="Smith C.H."/>
        </authorList>
    </citation>
    <scope>NUCLEOTIDE SEQUENCE</scope>
    <source>
        <strain evidence="1">CHS0354</strain>
    </source>
</reference>
<gene>
    <name evidence="1" type="ORF">CHS0354_025624</name>
</gene>
<dbReference type="Proteomes" id="UP001195483">
    <property type="component" value="Unassembled WGS sequence"/>
</dbReference>
<name>A0AAE0S178_9BIVA</name>
<dbReference type="AlphaFoldDB" id="A0AAE0S178"/>
<sequence length="176" mass="20136">MDIMINDTKVKYTAWVADIDKDIDGIMCFDFHQRHQFVIDTWTNTFNWSGQPVQFSTVEVKSIRCFRVLVDKTSIIPPGVEIIMSERVLDLRTAPTCLILVQTEKCTEVSNINVETTYNISATQVSQDQKNWVDILPMALMAYHTTAHDSTKFSPNEMVLGQKVRVPIDLMYGTLK</sequence>
<protein>
    <submittedName>
        <fullName evidence="1">Uncharacterized protein</fullName>
    </submittedName>
</protein>
<evidence type="ECO:0000313" key="1">
    <source>
        <dbReference type="EMBL" id="KAK3583491.1"/>
    </source>
</evidence>
<dbReference type="InterPro" id="IPR036397">
    <property type="entry name" value="RNaseH_sf"/>
</dbReference>